<dbReference type="PANTHER" id="PTHR30469">
    <property type="entry name" value="MULTIDRUG RESISTANCE PROTEIN MDTA"/>
    <property type="match status" value="1"/>
</dbReference>
<evidence type="ECO:0000313" key="7">
    <source>
        <dbReference type="Proteomes" id="UP000634667"/>
    </source>
</evidence>
<evidence type="ECO:0000256" key="2">
    <source>
        <dbReference type="SAM" id="SignalP"/>
    </source>
</evidence>
<dbReference type="SUPFAM" id="SSF111369">
    <property type="entry name" value="HlyD-like secretion proteins"/>
    <property type="match status" value="1"/>
</dbReference>
<dbReference type="Pfam" id="PF25989">
    <property type="entry name" value="YknX_C"/>
    <property type="match status" value="1"/>
</dbReference>
<accession>A0ABQ2WJ74</accession>
<dbReference type="RefSeq" id="WP_189481167.1">
    <property type="nucleotide sequence ID" value="NZ_BMYR01000003.1"/>
</dbReference>
<dbReference type="InterPro" id="IPR058792">
    <property type="entry name" value="Beta-barrel_RND_2"/>
</dbReference>
<dbReference type="InterPro" id="IPR058637">
    <property type="entry name" value="YknX-like_C"/>
</dbReference>
<sequence>MSGWNAYIFCSTLLLLNAVLLPFAAAEDRVPVTVSMPQQKGLSEQLQLSGSLTAQQNANLSSRTAGLVAEILVDAGASVKQGQPLLTLDTALATHQLAQQRAALNAAEVLKNERQRLVTEAEQLIAQQLFPQTELALRRAALAEANALYQQAQASVLQQQEVVARHTLTAPFSGVIARRSTDVGEWVALGTPVFQLVSLTPLLLDVQVPQEYYAALASLQRIEITADSAPEQKFTGRLLAMVPVGDNNARSFLARLEINDTEYALLPGTSASALFYFERAEQNVLVVPPDALLRHPDGNFSVFSIVDDIAYRHNVTVGRSSEQGIEILSGLPISQPVVVRGNEILREGQAVTIVNNATHSGR</sequence>
<evidence type="ECO:0000259" key="3">
    <source>
        <dbReference type="Pfam" id="PF25954"/>
    </source>
</evidence>
<dbReference type="InterPro" id="IPR006143">
    <property type="entry name" value="RND_pump_MFP"/>
</dbReference>
<dbReference type="NCBIfam" id="TIGR01730">
    <property type="entry name" value="RND_mfp"/>
    <property type="match status" value="1"/>
</dbReference>
<gene>
    <name evidence="6" type="ORF">GCM10008111_10150</name>
</gene>
<dbReference type="EMBL" id="BMYR01000003">
    <property type="protein sequence ID" value="GGW55946.1"/>
    <property type="molecule type" value="Genomic_DNA"/>
</dbReference>
<dbReference type="Pfam" id="PF25954">
    <property type="entry name" value="Beta-barrel_RND_2"/>
    <property type="match status" value="1"/>
</dbReference>
<keyword evidence="7" id="KW-1185">Reference proteome</keyword>
<feature type="domain" description="YknX-like C-terminal permuted SH3-like" evidence="5">
    <location>
        <begin position="284"/>
        <end position="353"/>
    </location>
</feature>
<feature type="chain" id="PRO_5047478752" evidence="2">
    <location>
        <begin position="26"/>
        <end position="362"/>
    </location>
</feature>
<dbReference type="PANTHER" id="PTHR30469:SF15">
    <property type="entry name" value="HLYD FAMILY OF SECRETION PROTEINS"/>
    <property type="match status" value="1"/>
</dbReference>
<feature type="signal peptide" evidence="2">
    <location>
        <begin position="1"/>
        <end position="25"/>
    </location>
</feature>
<name>A0ABQ2WJ74_9ALTE</name>
<dbReference type="Gene3D" id="2.40.30.170">
    <property type="match status" value="1"/>
</dbReference>
<dbReference type="Pfam" id="PF25973">
    <property type="entry name" value="BSH_CzcB"/>
    <property type="match status" value="1"/>
</dbReference>
<dbReference type="Proteomes" id="UP000634667">
    <property type="component" value="Unassembled WGS sequence"/>
</dbReference>
<dbReference type="Gene3D" id="2.40.50.100">
    <property type="match status" value="1"/>
</dbReference>
<dbReference type="Gene3D" id="1.10.287.470">
    <property type="entry name" value="Helix hairpin bin"/>
    <property type="match status" value="1"/>
</dbReference>
<comment type="caution">
    <text evidence="6">The sequence shown here is derived from an EMBL/GenBank/DDBJ whole genome shotgun (WGS) entry which is preliminary data.</text>
</comment>
<dbReference type="Gene3D" id="2.40.420.20">
    <property type="match status" value="1"/>
</dbReference>
<reference evidence="7" key="1">
    <citation type="journal article" date="2019" name="Int. J. Syst. Evol. Microbiol.">
        <title>The Global Catalogue of Microorganisms (GCM) 10K type strain sequencing project: providing services to taxonomists for standard genome sequencing and annotation.</title>
        <authorList>
            <consortium name="The Broad Institute Genomics Platform"/>
            <consortium name="The Broad Institute Genome Sequencing Center for Infectious Disease"/>
            <person name="Wu L."/>
            <person name="Ma J."/>
        </authorList>
    </citation>
    <scope>NUCLEOTIDE SEQUENCE [LARGE SCALE GENOMIC DNA]</scope>
    <source>
        <strain evidence="7">KCTC 23723</strain>
    </source>
</reference>
<keyword evidence="2" id="KW-0732">Signal</keyword>
<dbReference type="InterPro" id="IPR058647">
    <property type="entry name" value="BSH_CzcB-like"/>
</dbReference>
<comment type="similarity">
    <text evidence="1">Belongs to the membrane fusion protein (MFP) (TC 8.A.1) family.</text>
</comment>
<evidence type="ECO:0000256" key="1">
    <source>
        <dbReference type="ARBA" id="ARBA00009477"/>
    </source>
</evidence>
<organism evidence="6 7">
    <name type="scientific">Alishewanella tabrizica</name>
    <dbReference type="NCBI Taxonomy" id="671278"/>
    <lineage>
        <taxon>Bacteria</taxon>
        <taxon>Pseudomonadati</taxon>
        <taxon>Pseudomonadota</taxon>
        <taxon>Gammaproteobacteria</taxon>
        <taxon>Alteromonadales</taxon>
        <taxon>Alteromonadaceae</taxon>
        <taxon>Alishewanella</taxon>
    </lineage>
</organism>
<protein>
    <submittedName>
        <fullName evidence="6">MexH family multidrug efflux RND transporter periplasmic adaptor subunit</fullName>
    </submittedName>
</protein>
<evidence type="ECO:0000259" key="4">
    <source>
        <dbReference type="Pfam" id="PF25973"/>
    </source>
</evidence>
<feature type="domain" description="CzcB-like barrel-sandwich hybrid" evidence="4">
    <location>
        <begin position="58"/>
        <end position="196"/>
    </location>
</feature>
<feature type="domain" description="CusB-like beta-barrel" evidence="3">
    <location>
        <begin position="204"/>
        <end position="273"/>
    </location>
</feature>
<evidence type="ECO:0000313" key="6">
    <source>
        <dbReference type="EMBL" id="GGW55946.1"/>
    </source>
</evidence>
<evidence type="ECO:0000259" key="5">
    <source>
        <dbReference type="Pfam" id="PF25989"/>
    </source>
</evidence>
<proteinExistence type="inferred from homology"/>